<dbReference type="PANTHER" id="PTHR23112:SF37">
    <property type="entry name" value="G PROTEIN-COUPLED RECEPTOR GPR1"/>
    <property type="match status" value="1"/>
</dbReference>
<sequence>RFTFTLQVLAAVTSSISVLFTLVTFYWFARMRKRFRHKLIMFLVTGDLCRNLWYLVFAMVAFIDGPVQTETGFCQGNGYMVQWGTVLADFSAFFIAIHAALQVFRPPMVHNASDGLYNYRHYVYACLIIIPTLITGLAFVNPNDPFRSQGPFCTLPIRPIWYRLALSWGPRYIICVTILSLAIAIYWHVCVQFRQFEGSSMDYSTGETVSGVRPDESATNHSGNHTNSPAARKPSHSDIWDATAPTDPIMPPIASHSRRHSIVSGALAHSRQASADVAYTDGASHVNPERRPSVVTFPSAQTSPSDTYDSNIYSRPEIDLCLITDGAPPNTGTPADHSPSNTSNKTSKTQPEADRNMRARRRAIRRQLRLLFIYPLVYIAWWVFPYILHSMQYSDYYANHPPHVISVLTIFCLTSMGTVDSIVFSLREKPWRHIPSSDGSFLGSFVCW</sequence>
<feature type="transmembrane region" description="Helical" evidence="6">
    <location>
        <begin position="404"/>
        <end position="426"/>
    </location>
</feature>
<evidence type="ECO:0000256" key="1">
    <source>
        <dbReference type="ARBA" id="ARBA00004141"/>
    </source>
</evidence>
<dbReference type="GO" id="GO:0004930">
    <property type="term" value="F:G protein-coupled receptor activity"/>
    <property type="evidence" value="ECO:0007669"/>
    <property type="project" value="TreeGrafter"/>
</dbReference>
<dbReference type="InterPro" id="IPR023041">
    <property type="entry name" value="Glucose_rcpt_Git3-like_N"/>
</dbReference>
<dbReference type="Pfam" id="PF11970">
    <property type="entry name" value="GPR_Gpa2_C"/>
    <property type="match status" value="1"/>
</dbReference>
<dbReference type="Pfam" id="PF11710">
    <property type="entry name" value="Git3"/>
    <property type="match status" value="1"/>
</dbReference>
<feature type="region of interest" description="Disordered" evidence="5">
    <location>
        <begin position="204"/>
        <end position="261"/>
    </location>
</feature>
<dbReference type="SUPFAM" id="SSF81321">
    <property type="entry name" value="Family A G protein-coupled receptor-like"/>
    <property type="match status" value="1"/>
</dbReference>
<protein>
    <submittedName>
        <fullName evidence="9">Uncharacterized protein</fullName>
    </submittedName>
</protein>
<feature type="transmembrane region" description="Helical" evidence="6">
    <location>
        <begin position="6"/>
        <end position="28"/>
    </location>
</feature>
<feature type="region of interest" description="Disordered" evidence="5">
    <location>
        <begin position="283"/>
        <end position="309"/>
    </location>
</feature>
<feature type="region of interest" description="Disordered" evidence="5">
    <location>
        <begin position="323"/>
        <end position="357"/>
    </location>
</feature>
<evidence type="ECO:0000256" key="6">
    <source>
        <dbReference type="SAM" id="Phobius"/>
    </source>
</evidence>
<evidence type="ECO:0000256" key="4">
    <source>
        <dbReference type="ARBA" id="ARBA00023136"/>
    </source>
</evidence>
<evidence type="ECO:0000313" key="10">
    <source>
        <dbReference type="Proteomes" id="UP000799429"/>
    </source>
</evidence>
<evidence type="ECO:0000259" key="7">
    <source>
        <dbReference type="Pfam" id="PF11710"/>
    </source>
</evidence>
<comment type="caution">
    <text evidence="9">The sequence shown here is derived from an EMBL/GenBank/DDBJ whole genome shotgun (WGS) entry which is preliminary data.</text>
</comment>
<dbReference type="GO" id="GO:0007189">
    <property type="term" value="P:adenylate cyclase-activating G protein-coupled receptor signaling pathway"/>
    <property type="evidence" value="ECO:0007669"/>
    <property type="project" value="TreeGrafter"/>
</dbReference>
<gene>
    <name evidence="9" type="ORF">M501DRAFT_916318</name>
</gene>
<keyword evidence="3 6" id="KW-1133">Transmembrane helix</keyword>
<dbReference type="InterPro" id="IPR022596">
    <property type="entry name" value="GPR1/2/3_C"/>
</dbReference>
<keyword evidence="4 6" id="KW-0472">Membrane</keyword>
<feature type="non-terminal residue" evidence="9">
    <location>
        <position position="1"/>
    </location>
</feature>
<dbReference type="PANTHER" id="PTHR23112">
    <property type="entry name" value="G PROTEIN-COUPLED RECEPTOR 157-RELATED"/>
    <property type="match status" value="1"/>
</dbReference>
<feature type="transmembrane region" description="Helical" evidence="6">
    <location>
        <begin position="367"/>
        <end position="384"/>
    </location>
</feature>
<feature type="domain" description="Glucose receptor Git3-like N-terminal" evidence="7">
    <location>
        <begin position="5"/>
        <end position="195"/>
    </location>
</feature>
<dbReference type="GO" id="GO:0005886">
    <property type="term" value="C:plasma membrane"/>
    <property type="evidence" value="ECO:0007669"/>
    <property type="project" value="TreeGrafter"/>
</dbReference>
<organism evidence="9 10">
    <name type="scientific">Patellaria atrata CBS 101060</name>
    <dbReference type="NCBI Taxonomy" id="1346257"/>
    <lineage>
        <taxon>Eukaryota</taxon>
        <taxon>Fungi</taxon>
        <taxon>Dikarya</taxon>
        <taxon>Ascomycota</taxon>
        <taxon>Pezizomycotina</taxon>
        <taxon>Dothideomycetes</taxon>
        <taxon>Dothideomycetes incertae sedis</taxon>
        <taxon>Patellariales</taxon>
        <taxon>Patellariaceae</taxon>
        <taxon>Patellaria</taxon>
    </lineage>
</organism>
<evidence type="ECO:0000256" key="5">
    <source>
        <dbReference type="SAM" id="MobiDB-lite"/>
    </source>
</evidence>
<feature type="transmembrane region" description="Helical" evidence="6">
    <location>
        <begin position="122"/>
        <end position="140"/>
    </location>
</feature>
<evidence type="ECO:0000313" key="9">
    <source>
        <dbReference type="EMBL" id="KAF2838699.1"/>
    </source>
</evidence>
<feature type="compositionally biased region" description="Polar residues" evidence="5">
    <location>
        <begin position="296"/>
        <end position="309"/>
    </location>
</feature>
<dbReference type="OrthoDB" id="5368598at2759"/>
<name>A0A9P4SA61_9PEZI</name>
<keyword evidence="2 6" id="KW-0812">Transmembrane</keyword>
<evidence type="ECO:0000256" key="3">
    <source>
        <dbReference type="ARBA" id="ARBA00022989"/>
    </source>
</evidence>
<dbReference type="AlphaFoldDB" id="A0A9P4SA61"/>
<feature type="non-terminal residue" evidence="9">
    <location>
        <position position="448"/>
    </location>
</feature>
<accession>A0A9P4SA61</accession>
<evidence type="ECO:0000259" key="8">
    <source>
        <dbReference type="Pfam" id="PF11970"/>
    </source>
</evidence>
<dbReference type="EMBL" id="MU006096">
    <property type="protein sequence ID" value="KAF2838699.1"/>
    <property type="molecule type" value="Genomic_DNA"/>
</dbReference>
<feature type="compositionally biased region" description="Polar residues" evidence="5">
    <location>
        <begin position="219"/>
        <end position="229"/>
    </location>
</feature>
<keyword evidence="10" id="KW-1185">Reference proteome</keyword>
<reference evidence="9" key="1">
    <citation type="journal article" date="2020" name="Stud. Mycol.">
        <title>101 Dothideomycetes genomes: a test case for predicting lifestyles and emergence of pathogens.</title>
        <authorList>
            <person name="Haridas S."/>
            <person name="Albert R."/>
            <person name="Binder M."/>
            <person name="Bloem J."/>
            <person name="Labutti K."/>
            <person name="Salamov A."/>
            <person name="Andreopoulos B."/>
            <person name="Baker S."/>
            <person name="Barry K."/>
            <person name="Bills G."/>
            <person name="Bluhm B."/>
            <person name="Cannon C."/>
            <person name="Castanera R."/>
            <person name="Culley D."/>
            <person name="Daum C."/>
            <person name="Ezra D."/>
            <person name="Gonzalez J."/>
            <person name="Henrissat B."/>
            <person name="Kuo A."/>
            <person name="Liang C."/>
            <person name="Lipzen A."/>
            <person name="Lutzoni F."/>
            <person name="Magnuson J."/>
            <person name="Mondo S."/>
            <person name="Nolan M."/>
            <person name="Ohm R."/>
            <person name="Pangilinan J."/>
            <person name="Park H.-J."/>
            <person name="Ramirez L."/>
            <person name="Alfaro M."/>
            <person name="Sun H."/>
            <person name="Tritt A."/>
            <person name="Yoshinaga Y."/>
            <person name="Zwiers L.-H."/>
            <person name="Turgeon B."/>
            <person name="Goodwin S."/>
            <person name="Spatafora J."/>
            <person name="Crous P."/>
            <person name="Grigoriev I."/>
        </authorList>
    </citation>
    <scope>NUCLEOTIDE SEQUENCE</scope>
    <source>
        <strain evidence="9">CBS 101060</strain>
    </source>
</reference>
<dbReference type="Gene3D" id="1.20.1070.10">
    <property type="entry name" value="Rhodopsin 7-helix transmembrane proteins"/>
    <property type="match status" value="1"/>
</dbReference>
<feature type="domain" description="G protein-coupled receptor GPR1/2/3 C-terminal" evidence="8">
    <location>
        <begin position="359"/>
        <end position="433"/>
    </location>
</feature>
<feature type="compositionally biased region" description="Low complexity" evidence="5">
    <location>
        <begin position="340"/>
        <end position="349"/>
    </location>
</feature>
<feature type="transmembrane region" description="Helical" evidence="6">
    <location>
        <begin position="171"/>
        <end position="191"/>
    </location>
</feature>
<dbReference type="Proteomes" id="UP000799429">
    <property type="component" value="Unassembled WGS sequence"/>
</dbReference>
<comment type="subcellular location">
    <subcellularLocation>
        <location evidence="1">Membrane</location>
        <topology evidence="1">Multi-pass membrane protein</topology>
    </subcellularLocation>
</comment>
<feature type="transmembrane region" description="Helical" evidence="6">
    <location>
        <begin position="83"/>
        <end position="101"/>
    </location>
</feature>
<evidence type="ECO:0000256" key="2">
    <source>
        <dbReference type="ARBA" id="ARBA00022692"/>
    </source>
</evidence>
<feature type="transmembrane region" description="Helical" evidence="6">
    <location>
        <begin position="40"/>
        <end position="63"/>
    </location>
</feature>
<proteinExistence type="predicted"/>